<dbReference type="AlphaFoldDB" id="A0A931IVW7"/>
<evidence type="ECO:0000256" key="5">
    <source>
        <dbReference type="ARBA" id="ARBA00022729"/>
    </source>
</evidence>
<evidence type="ECO:0000256" key="6">
    <source>
        <dbReference type="ARBA" id="ARBA00022777"/>
    </source>
</evidence>
<dbReference type="Gene3D" id="3.40.50.2300">
    <property type="match status" value="1"/>
</dbReference>
<dbReference type="Proteomes" id="UP000620139">
    <property type="component" value="Unassembled WGS sequence"/>
</dbReference>
<dbReference type="InterPro" id="IPR036890">
    <property type="entry name" value="HATPase_C_sf"/>
</dbReference>
<dbReference type="CDD" id="cd00082">
    <property type="entry name" value="HisKA"/>
    <property type="match status" value="1"/>
</dbReference>
<evidence type="ECO:0000256" key="11">
    <source>
        <dbReference type="PROSITE-ProRule" id="PRU00169"/>
    </source>
</evidence>
<dbReference type="PRINTS" id="PR00344">
    <property type="entry name" value="BCTRLSENSOR"/>
</dbReference>
<reference evidence="15" key="1">
    <citation type="submission" date="2020-12" db="EMBL/GenBank/DDBJ databases">
        <title>The genome sequence of Inhella sp. 4Y17.</title>
        <authorList>
            <person name="Liu Y."/>
        </authorList>
    </citation>
    <scope>NUCLEOTIDE SEQUENCE</scope>
    <source>
        <strain evidence="15">4Y10</strain>
    </source>
</reference>
<dbReference type="InterPro" id="IPR003594">
    <property type="entry name" value="HATPase_dom"/>
</dbReference>
<dbReference type="CDD" id="cd16922">
    <property type="entry name" value="HATPase_EvgS-ArcB-TorS-like"/>
    <property type="match status" value="1"/>
</dbReference>
<proteinExistence type="predicted"/>
<evidence type="ECO:0000256" key="7">
    <source>
        <dbReference type="ARBA" id="ARBA00023012"/>
    </source>
</evidence>
<dbReference type="InterPro" id="IPR003661">
    <property type="entry name" value="HisK_dim/P_dom"/>
</dbReference>
<dbReference type="SMART" id="SM00388">
    <property type="entry name" value="HisKA"/>
    <property type="match status" value="1"/>
</dbReference>
<dbReference type="PROSITE" id="PS50109">
    <property type="entry name" value="HIS_KIN"/>
    <property type="match status" value="1"/>
</dbReference>
<keyword evidence="6" id="KW-0418">Kinase</keyword>
<name>A0A931IVW7_9BURK</name>
<feature type="modified residue" description="4-aspartylphosphate" evidence="11">
    <location>
        <position position="552"/>
    </location>
</feature>
<dbReference type="CDD" id="cd17546">
    <property type="entry name" value="REC_hyHK_CKI1_RcsC-like"/>
    <property type="match status" value="1"/>
</dbReference>
<dbReference type="Pfam" id="PF00072">
    <property type="entry name" value="Response_reg"/>
    <property type="match status" value="1"/>
</dbReference>
<dbReference type="SUPFAM" id="SSF47226">
    <property type="entry name" value="Histidine-containing phosphotransfer domain, HPT domain"/>
    <property type="match status" value="1"/>
</dbReference>
<dbReference type="InterPro" id="IPR011006">
    <property type="entry name" value="CheY-like_superfamily"/>
</dbReference>
<keyword evidence="5" id="KW-0732">Signal</keyword>
<comment type="caution">
    <text evidence="15">The sequence shown here is derived from an EMBL/GenBank/DDBJ whole genome shotgun (WGS) entry which is preliminary data.</text>
</comment>
<dbReference type="PROSITE" id="PS50110">
    <property type="entry name" value="RESPONSE_REGULATORY"/>
    <property type="match status" value="1"/>
</dbReference>
<dbReference type="RefSeq" id="WP_198100139.1">
    <property type="nucleotide sequence ID" value="NZ_JAEDAL010000002.1"/>
</dbReference>
<dbReference type="SMART" id="SM00387">
    <property type="entry name" value="HATPase_c"/>
    <property type="match status" value="1"/>
</dbReference>
<feature type="domain" description="Histidine kinase" evidence="13">
    <location>
        <begin position="248"/>
        <end position="469"/>
    </location>
</feature>
<dbReference type="InterPro" id="IPR036641">
    <property type="entry name" value="HPT_dom_sf"/>
</dbReference>
<evidence type="ECO:0000256" key="4">
    <source>
        <dbReference type="ARBA" id="ARBA00022679"/>
    </source>
</evidence>
<dbReference type="EMBL" id="JAEDAL010000002">
    <property type="protein sequence ID" value="MBH9552536.1"/>
    <property type="molecule type" value="Genomic_DNA"/>
</dbReference>
<dbReference type="GO" id="GO:0000155">
    <property type="term" value="F:phosphorelay sensor kinase activity"/>
    <property type="evidence" value="ECO:0007669"/>
    <property type="project" value="InterPro"/>
</dbReference>
<feature type="domain" description="Response regulatory" evidence="14">
    <location>
        <begin position="498"/>
        <end position="617"/>
    </location>
</feature>
<evidence type="ECO:0000256" key="3">
    <source>
        <dbReference type="ARBA" id="ARBA00022553"/>
    </source>
</evidence>
<dbReference type="InterPro" id="IPR036097">
    <property type="entry name" value="HisK_dim/P_sf"/>
</dbReference>
<keyword evidence="4" id="KW-0808">Transferase</keyword>
<gene>
    <name evidence="15" type="ORF">I7X43_06675</name>
</gene>
<dbReference type="SUPFAM" id="SSF55874">
    <property type="entry name" value="ATPase domain of HSP90 chaperone/DNA topoisomerase II/histidine kinase"/>
    <property type="match status" value="1"/>
</dbReference>
<organism evidence="15 16">
    <name type="scientific">Inhella gelatinilytica</name>
    <dbReference type="NCBI Taxonomy" id="2795030"/>
    <lineage>
        <taxon>Bacteria</taxon>
        <taxon>Pseudomonadati</taxon>
        <taxon>Pseudomonadota</taxon>
        <taxon>Betaproteobacteria</taxon>
        <taxon>Burkholderiales</taxon>
        <taxon>Sphaerotilaceae</taxon>
        <taxon>Inhella</taxon>
    </lineage>
</organism>
<keyword evidence="16" id="KW-1185">Reference proteome</keyword>
<dbReference type="Pfam" id="PF00512">
    <property type="entry name" value="HisKA"/>
    <property type="match status" value="1"/>
</dbReference>
<keyword evidence="3 11" id="KW-0597">Phosphoprotein</keyword>
<feature type="region of interest" description="Disordered" evidence="12">
    <location>
        <begin position="620"/>
        <end position="645"/>
    </location>
</feature>
<evidence type="ECO:0000256" key="12">
    <source>
        <dbReference type="SAM" id="MobiDB-lite"/>
    </source>
</evidence>
<comment type="function">
    <text evidence="9">Member of the two-component regulatory system BvgS/BvgA. Phosphorylates BvgA via a four-step phosphorelay in response to environmental signals.</text>
</comment>
<evidence type="ECO:0000313" key="16">
    <source>
        <dbReference type="Proteomes" id="UP000620139"/>
    </source>
</evidence>
<evidence type="ECO:0000256" key="1">
    <source>
        <dbReference type="ARBA" id="ARBA00000085"/>
    </source>
</evidence>
<dbReference type="Gene3D" id="1.10.287.130">
    <property type="match status" value="1"/>
</dbReference>
<accession>A0A931IVW7</accession>
<evidence type="ECO:0000313" key="15">
    <source>
        <dbReference type="EMBL" id="MBH9552536.1"/>
    </source>
</evidence>
<protein>
    <recommendedName>
        <fullName evidence="10">Virulence sensor protein BvgS</fullName>
        <ecNumber evidence="2">2.7.13.3</ecNumber>
    </recommendedName>
</protein>
<evidence type="ECO:0000256" key="8">
    <source>
        <dbReference type="ARBA" id="ARBA00023026"/>
    </source>
</evidence>
<sequence>MTWPAGRFDWTDETAALFEFPTADAPPTLPEWLGLFSPDAQLSLHAALDQAQRRGQGFDMLVNALTHKDRRLRLRVVGEVLSSGGRPVGVRGSVQDTGRDPVAAPAGPLGSGLAREALDALSVVLAHYDPQGRLRFCNEAFRAQWPALAEYLEPGCSLRALLTEVAERGWVPLAAGRELMWVEAQQALWGASAESTDWHLGDGRVWRWSQRRLSDGSFIRMGLDLTEWLQASAHAQQAAQARTRFMAQMSHEIRNPLHAIQGWLTLLARSGLAARQQAHVSHAQAATHGLMELVNDTLDLTRMESGSLGLERRPFALRPLLQELGALIQAAIGSKPVACAVVVDPEVPEALVGDALRLRQIVLNLGSNAAKFTSTGRIDLRVAVRARSASGCRLAFEVEDTGRGIPAEDQARIFLGFQQGDRATAREFGGSGLGLAISHHLVGQMGGQLLVQSQVGVGSRFFFELDFPVAASLASPVSRVSTVSAGPPSGPGPLRGLRLLVADDHGANRQVMTELLEQEGAWVQAVRDGSEVLAAFDGATASDRPWDALILDIQMPGLDGLQVTQALRGLGVALPIVGLTAQSSESQREAALAAGMDLCLTKPVAWQSLRDRLAHVCGRGLTADSPPAERTQRAASGTDGDGLTEATRRAGVNWTAGLARLGGQSALYRRYLTAFIQDFEAAAPNDGPEWRRRVHALQGNAATLGAETVAQALGAAVAASGALPVPEAWSQIQAAFAPYRPGLIALAHTLQGMPPGRSTVEAVENDPQDDGLWGDGLRGLLSLLEQSDAAAVEALEHLKPVARGRKLDDLETLVHDFDFAAAAQWVRDRLAGGCTD</sequence>
<evidence type="ECO:0000259" key="13">
    <source>
        <dbReference type="PROSITE" id="PS50109"/>
    </source>
</evidence>
<dbReference type="EC" id="2.7.13.3" evidence="2"/>
<dbReference type="PANTHER" id="PTHR43047">
    <property type="entry name" value="TWO-COMPONENT HISTIDINE PROTEIN KINASE"/>
    <property type="match status" value="1"/>
</dbReference>
<dbReference type="InterPro" id="IPR001789">
    <property type="entry name" value="Sig_transdc_resp-reg_receiver"/>
</dbReference>
<dbReference type="InterPro" id="IPR005467">
    <property type="entry name" value="His_kinase_dom"/>
</dbReference>
<dbReference type="SUPFAM" id="SSF47384">
    <property type="entry name" value="Homodimeric domain of signal transducing histidine kinase"/>
    <property type="match status" value="1"/>
</dbReference>
<comment type="catalytic activity">
    <reaction evidence="1">
        <text>ATP + protein L-histidine = ADP + protein N-phospho-L-histidine.</text>
        <dbReference type="EC" id="2.7.13.3"/>
    </reaction>
</comment>
<dbReference type="FunFam" id="3.30.565.10:FF:000010">
    <property type="entry name" value="Sensor histidine kinase RcsC"/>
    <property type="match status" value="1"/>
</dbReference>
<dbReference type="Gene3D" id="1.20.120.160">
    <property type="entry name" value="HPT domain"/>
    <property type="match status" value="1"/>
</dbReference>
<evidence type="ECO:0000259" key="14">
    <source>
        <dbReference type="PROSITE" id="PS50110"/>
    </source>
</evidence>
<dbReference type="PANTHER" id="PTHR43047:SF78">
    <property type="entry name" value="SENSORY_REGULATORY PROTEIN RPFC"/>
    <property type="match status" value="1"/>
</dbReference>
<dbReference type="Pfam" id="PF02518">
    <property type="entry name" value="HATPase_c"/>
    <property type="match status" value="1"/>
</dbReference>
<keyword evidence="8" id="KW-0843">Virulence</keyword>
<evidence type="ECO:0000256" key="9">
    <source>
        <dbReference type="ARBA" id="ARBA00058004"/>
    </source>
</evidence>
<dbReference type="Gene3D" id="3.30.565.10">
    <property type="entry name" value="Histidine kinase-like ATPase, C-terminal domain"/>
    <property type="match status" value="1"/>
</dbReference>
<evidence type="ECO:0000256" key="2">
    <source>
        <dbReference type="ARBA" id="ARBA00012438"/>
    </source>
</evidence>
<dbReference type="SMART" id="SM00448">
    <property type="entry name" value="REC"/>
    <property type="match status" value="1"/>
</dbReference>
<dbReference type="SUPFAM" id="SSF52172">
    <property type="entry name" value="CheY-like"/>
    <property type="match status" value="1"/>
</dbReference>
<dbReference type="InterPro" id="IPR004358">
    <property type="entry name" value="Sig_transdc_His_kin-like_C"/>
</dbReference>
<evidence type="ECO:0000256" key="10">
    <source>
        <dbReference type="ARBA" id="ARBA00070152"/>
    </source>
</evidence>
<keyword evidence="7" id="KW-0902">Two-component regulatory system</keyword>